<dbReference type="EC" id="3.1.26.4" evidence="2"/>
<dbReference type="Pfam" id="PF25787">
    <property type="entry name" value="HTH_SB"/>
    <property type="match status" value="1"/>
</dbReference>
<proteinExistence type="inferred from homology"/>
<dbReference type="InterPro" id="IPR043502">
    <property type="entry name" value="DNA/RNA_pol_sf"/>
</dbReference>
<organism evidence="5 6">
    <name type="scientific">Hemibagrus guttatus</name>
    <dbReference type="NCBI Taxonomy" id="175788"/>
    <lineage>
        <taxon>Eukaryota</taxon>
        <taxon>Metazoa</taxon>
        <taxon>Chordata</taxon>
        <taxon>Craniata</taxon>
        <taxon>Vertebrata</taxon>
        <taxon>Euteleostomi</taxon>
        <taxon>Actinopterygii</taxon>
        <taxon>Neopterygii</taxon>
        <taxon>Teleostei</taxon>
        <taxon>Ostariophysi</taxon>
        <taxon>Siluriformes</taxon>
        <taxon>Bagridae</taxon>
        <taxon>Hemibagrus</taxon>
    </lineage>
</organism>
<evidence type="ECO:0000256" key="2">
    <source>
        <dbReference type="ARBA" id="ARBA00012180"/>
    </source>
</evidence>
<dbReference type="Pfam" id="PF00078">
    <property type="entry name" value="RVT_1"/>
    <property type="match status" value="1"/>
</dbReference>
<dbReference type="InterPro" id="IPR057667">
    <property type="entry name" value="HTH_SB"/>
</dbReference>
<dbReference type="EMBL" id="JAUCMX010000011">
    <property type="protein sequence ID" value="KAK3531311.1"/>
    <property type="molecule type" value="Genomic_DNA"/>
</dbReference>
<dbReference type="PROSITE" id="PS50878">
    <property type="entry name" value="RT_POL"/>
    <property type="match status" value="1"/>
</dbReference>
<dbReference type="PANTHER" id="PTHR33064:SF37">
    <property type="entry name" value="RIBONUCLEASE H"/>
    <property type="match status" value="1"/>
</dbReference>
<name>A0AAE0QT62_9TELE</name>
<evidence type="ECO:0000313" key="6">
    <source>
        <dbReference type="Proteomes" id="UP001274896"/>
    </source>
</evidence>
<dbReference type="InterPro" id="IPR000477">
    <property type="entry name" value="RT_dom"/>
</dbReference>
<dbReference type="Proteomes" id="UP001274896">
    <property type="component" value="Unassembled WGS sequence"/>
</dbReference>
<dbReference type="SUPFAM" id="SSF56672">
    <property type="entry name" value="DNA/RNA polymerases"/>
    <property type="match status" value="1"/>
</dbReference>
<feature type="domain" description="Reverse transcriptase" evidence="4">
    <location>
        <begin position="85"/>
        <end position="273"/>
    </location>
</feature>
<sequence>MEAELRGYKQAHPSPTPLTMGHSREEEGPTSLKELGNKLRLGALPLRDLSTEAINQSYSKLSTMAKSKELSKDVRDKIVDLHKAGIDYNTIAKQLGDKPQYGLYANPDNSWRLCIDYRELNKCTQTCAPVVASTPDVLASLLPEARYYSALDVSNGFWSIPLHRECQYKFAFKFKNTQYTWNVLPQGFVNSPTLFHQCLAKILERFSKPECLIQYVDDLLLQTATREEHLTLLAELLQILKEAGLKLNPKKAQLLKSEATFSRHKDKRRGAYT</sequence>
<evidence type="ECO:0000313" key="5">
    <source>
        <dbReference type="EMBL" id="KAK3531311.1"/>
    </source>
</evidence>
<dbReference type="GO" id="GO:0004523">
    <property type="term" value="F:RNA-DNA hybrid ribonuclease activity"/>
    <property type="evidence" value="ECO:0007669"/>
    <property type="project" value="UniProtKB-EC"/>
</dbReference>
<keyword evidence="6" id="KW-1185">Reference proteome</keyword>
<feature type="region of interest" description="Disordered" evidence="3">
    <location>
        <begin position="1"/>
        <end position="30"/>
    </location>
</feature>
<protein>
    <recommendedName>
        <fullName evidence="2">ribonuclease H</fullName>
        <ecNumber evidence="2">3.1.26.4</ecNumber>
    </recommendedName>
</protein>
<dbReference type="InterPro" id="IPR043128">
    <property type="entry name" value="Rev_trsase/Diguanyl_cyclase"/>
</dbReference>
<reference evidence="5" key="1">
    <citation type="submission" date="2023-06" db="EMBL/GenBank/DDBJ databases">
        <title>Male Hemibagrus guttatus genome.</title>
        <authorList>
            <person name="Bian C."/>
        </authorList>
    </citation>
    <scope>NUCLEOTIDE SEQUENCE</scope>
    <source>
        <strain evidence="5">Male_cb2023</strain>
        <tissue evidence="5">Muscle</tissue>
    </source>
</reference>
<accession>A0AAE0QT62</accession>
<comment type="similarity">
    <text evidence="1">Belongs to the beta type-B retroviral polymerase family. HERV class-II K(HML-2) pol subfamily.</text>
</comment>
<dbReference type="Gene3D" id="3.10.10.10">
    <property type="entry name" value="HIV Type 1 Reverse Transcriptase, subunit A, domain 1"/>
    <property type="match status" value="1"/>
</dbReference>
<evidence type="ECO:0000256" key="1">
    <source>
        <dbReference type="ARBA" id="ARBA00010879"/>
    </source>
</evidence>
<evidence type="ECO:0000256" key="3">
    <source>
        <dbReference type="SAM" id="MobiDB-lite"/>
    </source>
</evidence>
<dbReference type="Gene3D" id="3.30.70.270">
    <property type="match status" value="1"/>
</dbReference>
<dbReference type="AlphaFoldDB" id="A0AAE0QT62"/>
<dbReference type="InterPro" id="IPR051320">
    <property type="entry name" value="Viral_Replic_Matur_Polypro"/>
</dbReference>
<comment type="caution">
    <text evidence="5">The sequence shown here is derived from an EMBL/GenBank/DDBJ whole genome shotgun (WGS) entry which is preliminary data.</text>
</comment>
<evidence type="ECO:0000259" key="4">
    <source>
        <dbReference type="PROSITE" id="PS50878"/>
    </source>
</evidence>
<dbReference type="PANTHER" id="PTHR33064">
    <property type="entry name" value="POL PROTEIN"/>
    <property type="match status" value="1"/>
</dbReference>
<gene>
    <name evidence="5" type="ORF">QTP70_016288</name>
</gene>